<dbReference type="GO" id="GO:0005886">
    <property type="term" value="C:plasma membrane"/>
    <property type="evidence" value="ECO:0007669"/>
    <property type="project" value="UniProtKB-SubCell"/>
</dbReference>
<sequence>MNKGLIALAFGGLALGMTEFNMMGLILEIANDVQISIPEAGNLIAIYALGVVIGAPTLVVLTANMPPKRVLFYLMLLFSVFTIVFSLSPSPLGLYVSRFISGLPHGAFFGVGSVVAAQLAKPGKEAQAISIMFTGMTIANLAGIPLGTYLGQHFSWRLTYILISGLGLVTAISIYYWLPTIEKPNVNVKKQLNYFSRKEAWLIIAVIAIGTGGLFSWMSYIAPLVTKVSGVEEKNVPIIMFLVGSGMFIGNLIGGKLADTVIPTKAAMYSFLAMTICLLVNYFVSGVTWAAYPMAFITGAVAFSIGASLQMMLINSAEGAETIAASAGQGAFNIGNSLGAYFGAIPIGLGFAYNTPTLVGAVLAFSGSLLALLYLLKYRIRQVKKNAAA</sequence>
<feature type="transmembrane region" description="Helical" evidence="6">
    <location>
        <begin position="199"/>
        <end position="218"/>
    </location>
</feature>
<dbReference type="PANTHER" id="PTHR43124">
    <property type="entry name" value="PURINE EFFLUX PUMP PBUE"/>
    <property type="match status" value="1"/>
</dbReference>
<dbReference type="InterPro" id="IPR011701">
    <property type="entry name" value="MFS"/>
</dbReference>
<evidence type="ECO:0000256" key="5">
    <source>
        <dbReference type="ARBA" id="ARBA00023136"/>
    </source>
</evidence>
<organism evidence="8 9">
    <name type="scientific">Brumimicrobium salinarum</name>
    <dbReference type="NCBI Taxonomy" id="2058658"/>
    <lineage>
        <taxon>Bacteria</taxon>
        <taxon>Pseudomonadati</taxon>
        <taxon>Bacteroidota</taxon>
        <taxon>Flavobacteriia</taxon>
        <taxon>Flavobacteriales</taxon>
        <taxon>Crocinitomicaceae</taxon>
        <taxon>Brumimicrobium</taxon>
    </lineage>
</organism>
<feature type="transmembrane region" description="Helical" evidence="6">
    <location>
        <begin position="290"/>
        <end position="309"/>
    </location>
</feature>
<dbReference type="InterPro" id="IPR020846">
    <property type="entry name" value="MFS_dom"/>
</dbReference>
<feature type="transmembrane region" description="Helical" evidence="6">
    <location>
        <begin position="158"/>
        <end position="178"/>
    </location>
</feature>
<dbReference type="RefSeq" id="WP_101334798.1">
    <property type="nucleotide sequence ID" value="NZ_PJNI01000009.1"/>
</dbReference>
<feature type="transmembrane region" description="Helical" evidence="6">
    <location>
        <begin position="330"/>
        <end position="352"/>
    </location>
</feature>
<dbReference type="CDD" id="cd17324">
    <property type="entry name" value="MFS_NepI_like"/>
    <property type="match status" value="1"/>
</dbReference>
<name>A0A2I0R212_9FLAO</name>
<dbReference type="GO" id="GO:0022857">
    <property type="term" value="F:transmembrane transporter activity"/>
    <property type="evidence" value="ECO:0007669"/>
    <property type="project" value="InterPro"/>
</dbReference>
<gene>
    <name evidence="8" type="ORF">CW751_09670</name>
</gene>
<dbReference type="PROSITE" id="PS50850">
    <property type="entry name" value="MFS"/>
    <property type="match status" value="1"/>
</dbReference>
<evidence type="ECO:0000256" key="1">
    <source>
        <dbReference type="ARBA" id="ARBA00004651"/>
    </source>
</evidence>
<keyword evidence="2" id="KW-1003">Cell membrane</keyword>
<dbReference type="SUPFAM" id="SSF103473">
    <property type="entry name" value="MFS general substrate transporter"/>
    <property type="match status" value="1"/>
</dbReference>
<comment type="subcellular location">
    <subcellularLocation>
        <location evidence="1">Cell membrane</location>
        <topology evidence="1">Multi-pass membrane protein</topology>
    </subcellularLocation>
</comment>
<dbReference type="OrthoDB" id="9788453at2"/>
<evidence type="ECO:0000313" key="9">
    <source>
        <dbReference type="Proteomes" id="UP000236654"/>
    </source>
</evidence>
<feature type="transmembrane region" description="Helical" evidence="6">
    <location>
        <begin position="70"/>
        <end position="87"/>
    </location>
</feature>
<accession>A0A2I0R212</accession>
<keyword evidence="3 6" id="KW-0812">Transmembrane</keyword>
<reference evidence="8 9" key="1">
    <citation type="submission" date="2017-12" db="EMBL/GenBank/DDBJ databases">
        <title>The draft genome sequence of Brumimicrobium saltpan LHR20.</title>
        <authorList>
            <person name="Do Z.-J."/>
            <person name="Luo H.-R."/>
        </authorList>
    </citation>
    <scope>NUCLEOTIDE SEQUENCE [LARGE SCALE GENOMIC DNA]</scope>
    <source>
        <strain evidence="8 9">LHR20</strain>
    </source>
</reference>
<feature type="transmembrane region" description="Helical" evidence="6">
    <location>
        <begin position="131"/>
        <end position="152"/>
    </location>
</feature>
<dbReference type="Pfam" id="PF07690">
    <property type="entry name" value="MFS_1"/>
    <property type="match status" value="1"/>
</dbReference>
<evidence type="ECO:0000313" key="8">
    <source>
        <dbReference type="EMBL" id="PKR80628.1"/>
    </source>
</evidence>
<dbReference type="EMBL" id="PJNI01000009">
    <property type="protein sequence ID" value="PKR80628.1"/>
    <property type="molecule type" value="Genomic_DNA"/>
</dbReference>
<comment type="caution">
    <text evidence="8">The sequence shown here is derived from an EMBL/GenBank/DDBJ whole genome shotgun (WGS) entry which is preliminary data.</text>
</comment>
<dbReference type="InterPro" id="IPR036259">
    <property type="entry name" value="MFS_trans_sf"/>
</dbReference>
<dbReference type="InterPro" id="IPR050189">
    <property type="entry name" value="MFS_Efflux_Transporters"/>
</dbReference>
<evidence type="ECO:0000256" key="3">
    <source>
        <dbReference type="ARBA" id="ARBA00022692"/>
    </source>
</evidence>
<dbReference type="AlphaFoldDB" id="A0A2I0R212"/>
<proteinExistence type="predicted"/>
<feature type="transmembrane region" description="Helical" evidence="6">
    <location>
        <begin position="266"/>
        <end position="284"/>
    </location>
</feature>
<evidence type="ECO:0000259" key="7">
    <source>
        <dbReference type="PROSITE" id="PS50850"/>
    </source>
</evidence>
<keyword evidence="5 6" id="KW-0472">Membrane</keyword>
<feature type="transmembrane region" description="Helical" evidence="6">
    <location>
        <begin position="99"/>
        <end position="119"/>
    </location>
</feature>
<dbReference type="Gene3D" id="1.20.1250.20">
    <property type="entry name" value="MFS general substrate transporter like domains"/>
    <property type="match status" value="2"/>
</dbReference>
<evidence type="ECO:0000256" key="6">
    <source>
        <dbReference type="SAM" id="Phobius"/>
    </source>
</evidence>
<feature type="transmembrane region" description="Helical" evidence="6">
    <location>
        <begin position="40"/>
        <end position="63"/>
    </location>
</feature>
<evidence type="ECO:0000256" key="2">
    <source>
        <dbReference type="ARBA" id="ARBA00022475"/>
    </source>
</evidence>
<dbReference type="Proteomes" id="UP000236654">
    <property type="component" value="Unassembled WGS sequence"/>
</dbReference>
<protein>
    <submittedName>
        <fullName evidence="8">MFS transporter</fullName>
    </submittedName>
</protein>
<evidence type="ECO:0000256" key="4">
    <source>
        <dbReference type="ARBA" id="ARBA00022989"/>
    </source>
</evidence>
<keyword evidence="9" id="KW-1185">Reference proteome</keyword>
<dbReference type="PANTHER" id="PTHR43124:SF6">
    <property type="entry name" value="TRANSPORTER ARAJ-RELATED"/>
    <property type="match status" value="1"/>
</dbReference>
<feature type="domain" description="Major facilitator superfamily (MFS) profile" evidence="7">
    <location>
        <begin position="4"/>
        <end position="379"/>
    </location>
</feature>
<keyword evidence="4 6" id="KW-1133">Transmembrane helix</keyword>
<feature type="transmembrane region" description="Helical" evidence="6">
    <location>
        <begin position="238"/>
        <end position="254"/>
    </location>
</feature>
<feature type="transmembrane region" description="Helical" evidence="6">
    <location>
        <begin position="358"/>
        <end position="376"/>
    </location>
</feature>